<name>A0ABS4GCK6_9FIRM</name>
<evidence type="ECO:0000313" key="5">
    <source>
        <dbReference type="EMBL" id="MBP1925414.1"/>
    </source>
</evidence>
<dbReference type="InterPro" id="IPR004385">
    <property type="entry name" value="NDP_pyrophosphatase"/>
</dbReference>
<dbReference type="InterPro" id="IPR000086">
    <property type="entry name" value="NUDIX_hydrolase_dom"/>
</dbReference>
<comment type="cofactor">
    <cofactor evidence="1">
        <name>Mg(2+)</name>
        <dbReference type="ChEBI" id="CHEBI:18420"/>
    </cofactor>
</comment>
<feature type="domain" description="Nudix hydrolase" evidence="4">
    <location>
        <begin position="39"/>
        <end position="167"/>
    </location>
</feature>
<dbReference type="EMBL" id="JAGGKS010000003">
    <property type="protein sequence ID" value="MBP1925414.1"/>
    <property type="molecule type" value="Genomic_DNA"/>
</dbReference>
<evidence type="ECO:0000256" key="2">
    <source>
        <dbReference type="ARBA" id="ARBA00011738"/>
    </source>
</evidence>
<dbReference type="Proteomes" id="UP001519342">
    <property type="component" value="Unassembled WGS sequence"/>
</dbReference>
<dbReference type="InterPro" id="IPR020084">
    <property type="entry name" value="NUDIX_hydrolase_CS"/>
</dbReference>
<evidence type="ECO:0000313" key="6">
    <source>
        <dbReference type="Proteomes" id="UP001519342"/>
    </source>
</evidence>
<protein>
    <submittedName>
        <fullName evidence="5">ADP-ribose pyrophosphatase</fullName>
        <ecNumber evidence="5">3.6.1.13</ecNumber>
    </submittedName>
</protein>
<keyword evidence="6" id="KW-1185">Reference proteome</keyword>
<dbReference type="NCBIfam" id="TIGR00052">
    <property type="entry name" value="nudix-type nucleoside diphosphatase, YffH/AdpP family"/>
    <property type="match status" value="1"/>
</dbReference>
<organism evidence="5 6">
    <name type="scientific">Sedimentibacter acidaminivorans</name>
    <dbReference type="NCBI Taxonomy" id="913099"/>
    <lineage>
        <taxon>Bacteria</taxon>
        <taxon>Bacillati</taxon>
        <taxon>Bacillota</taxon>
        <taxon>Tissierellia</taxon>
        <taxon>Sedimentibacter</taxon>
    </lineage>
</organism>
<gene>
    <name evidence="5" type="ORF">J2Z76_001273</name>
</gene>
<reference evidence="5 6" key="1">
    <citation type="submission" date="2021-03" db="EMBL/GenBank/DDBJ databases">
        <title>Genomic Encyclopedia of Type Strains, Phase IV (KMG-IV): sequencing the most valuable type-strain genomes for metagenomic binning, comparative biology and taxonomic classification.</title>
        <authorList>
            <person name="Goeker M."/>
        </authorList>
    </citation>
    <scope>NUCLEOTIDE SEQUENCE [LARGE SCALE GENOMIC DNA]</scope>
    <source>
        <strain evidence="5 6">DSM 24004</strain>
    </source>
</reference>
<dbReference type="PANTHER" id="PTHR11839">
    <property type="entry name" value="UDP/ADP-SUGAR PYROPHOSPHATASE"/>
    <property type="match status" value="1"/>
</dbReference>
<dbReference type="EC" id="3.6.1.13" evidence="5"/>
<keyword evidence="3 5" id="KW-0378">Hydrolase</keyword>
<dbReference type="PROSITE" id="PS00893">
    <property type="entry name" value="NUDIX_BOX"/>
    <property type="match status" value="1"/>
</dbReference>
<evidence type="ECO:0000259" key="4">
    <source>
        <dbReference type="PROSITE" id="PS51462"/>
    </source>
</evidence>
<sequence length="174" mass="20022">MNKEITVKSEKIFEGKIINLRVDTVELQNQKYAKREIVEHKGASAIIALNENDELILVKQYRKAVEEFLYEIPAGKINVAEEPRECALRELKEETGYEAKDIAKIYEIYSTPGFSNEKIYLFKAEDLTYTATNFDEDENIEVITISKSEAKKMLETGQITDSKTIVGILFWLNM</sequence>
<comment type="subunit">
    <text evidence="2">Homodimer.</text>
</comment>
<dbReference type="PANTHER" id="PTHR11839:SF18">
    <property type="entry name" value="NUDIX HYDROLASE DOMAIN-CONTAINING PROTEIN"/>
    <property type="match status" value="1"/>
</dbReference>
<dbReference type="Gene3D" id="3.90.79.10">
    <property type="entry name" value="Nucleoside Triphosphate Pyrophosphohydrolase"/>
    <property type="match status" value="1"/>
</dbReference>
<accession>A0ABS4GCK6</accession>
<dbReference type="CDD" id="cd03424">
    <property type="entry name" value="NUDIX_ADPRase_Nudt5_UGPPase_Nudt14"/>
    <property type="match status" value="1"/>
</dbReference>
<proteinExistence type="predicted"/>
<dbReference type="Pfam" id="PF00293">
    <property type="entry name" value="NUDIX"/>
    <property type="match status" value="1"/>
</dbReference>
<evidence type="ECO:0000256" key="1">
    <source>
        <dbReference type="ARBA" id="ARBA00001946"/>
    </source>
</evidence>
<evidence type="ECO:0000256" key="3">
    <source>
        <dbReference type="ARBA" id="ARBA00022801"/>
    </source>
</evidence>
<comment type="caution">
    <text evidence="5">The sequence shown here is derived from an EMBL/GenBank/DDBJ whole genome shotgun (WGS) entry which is preliminary data.</text>
</comment>
<dbReference type="PROSITE" id="PS51462">
    <property type="entry name" value="NUDIX"/>
    <property type="match status" value="1"/>
</dbReference>
<dbReference type="InterPro" id="IPR015797">
    <property type="entry name" value="NUDIX_hydrolase-like_dom_sf"/>
</dbReference>
<dbReference type="SUPFAM" id="SSF55811">
    <property type="entry name" value="Nudix"/>
    <property type="match status" value="1"/>
</dbReference>
<dbReference type="GO" id="GO:0047631">
    <property type="term" value="F:ADP-ribose diphosphatase activity"/>
    <property type="evidence" value="ECO:0007669"/>
    <property type="project" value="UniProtKB-EC"/>
</dbReference>